<evidence type="ECO:0000256" key="1">
    <source>
        <dbReference type="ARBA" id="ARBA00023015"/>
    </source>
</evidence>
<dbReference type="GO" id="GO:0003700">
    <property type="term" value="F:DNA-binding transcription factor activity"/>
    <property type="evidence" value="ECO:0007669"/>
    <property type="project" value="InterPro"/>
</dbReference>
<organism evidence="5 6">
    <name type="scientific">Flavobacterium defluvii</name>
    <dbReference type="NCBI Taxonomy" id="370979"/>
    <lineage>
        <taxon>Bacteria</taxon>
        <taxon>Pseudomonadati</taxon>
        <taxon>Bacteroidota</taxon>
        <taxon>Flavobacteriia</taxon>
        <taxon>Flavobacteriales</taxon>
        <taxon>Flavobacteriaceae</taxon>
        <taxon>Flavobacterium</taxon>
    </lineage>
</organism>
<dbReference type="STRING" id="370979.SAMN05443663_104134"/>
<keyword evidence="6" id="KW-1185">Reference proteome</keyword>
<sequence>MIDKSIKKNQLRYFNSIAELTDALGVSKPLHPLITFFNHSEISPASDVRNLVANFYMVSYKTNLKGKMKYGQGYYDFDDGGLIFVSPNQALSVVDDSDECEGFSLFFHPDFLLSYPLSKSISKYGFFAYNINESLHLSDREREKITSVFEDIHQELNASIDEISQDLIISYIEVLLNYSNRYYKRQFITRKVVNTTHVEKFENLLADYFNSKESILKGLPTVKYFSDKLNLSASYLSDMLRSATGLNTQQHIHSKLIDIAKEKLTSTNLTAAEIGYELGFEHPQSFNKLFKLKTGISPVEFRQGLN</sequence>
<dbReference type="PANTHER" id="PTHR43280:SF32">
    <property type="entry name" value="TRANSCRIPTIONAL REGULATORY PROTEIN"/>
    <property type="match status" value="1"/>
</dbReference>
<dbReference type="RefSeq" id="WP_073416237.1">
    <property type="nucleotide sequence ID" value="NZ_FQWC01000004.1"/>
</dbReference>
<keyword evidence="2" id="KW-0238">DNA-binding</keyword>
<dbReference type="SUPFAM" id="SSF46689">
    <property type="entry name" value="Homeodomain-like"/>
    <property type="match status" value="1"/>
</dbReference>
<dbReference type="InterPro" id="IPR018060">
    <property type="entry name" value="HTH_AraC"/>
</dbReference>
<dbReference type="InterPro" id="IPR009057">
    <property type="entry name" value="Homeodomain-like_sf"/>
</dbReference>
<dbReference type="Proteomes" id="UP000184071">
    <property type="component" value="Unassembled WGS sequence"/>
</dbReference>
<keyword evidence="3" id="KW-0804">Transcription</keyword>
<proteinExistence type="predicted"/>
<keyword evidence="1" id="KW-0805">Transcription regulation</keyword>
<dbReference type="Pfam" id="PF12833">
    <property type="entry name" value="HTH_18"/>
    <property type="match status" value="1"/>
</dbReference>
<evidence type="ECO:0000256" key="2">
    <source>
        <dbReference type="ARBA" id="ARBA00023125"/>
    </source>
</evidence>
<dbReference type="AlphaFoldDB" id="A0A1M5NAE8"/>
<dbReference type="GO" id="GO:0043565">
    <property type="term" value="F:sequence-specific DNA binding"/>
    <property type="evidence" value="ECO:0007669"/>
    <property type="project" value="InterPro"/>
</dbReference>
<accession>A0A1M5NAE8</accession>
<dbReference type="OrthoDB" id="9779074at2"/>
<evidence type="ECO:0000313" key="5">
    <source>
        <dbReference type="EMBL" id="SHG86432.1"/>
    </source>
</evidence>
<dbReference type="PROSITE" id="PS01124">
    <property type="entry name" value="HTH_ARAC_FAMILY_2"/>
    <property type="match status" value="1"/>
</dbReference>
<evidence type="ECO:0000313" key="6">
    <source>
        <dbReference type="Proteomes" id="UP000184071"/>
    </source>
</evidence>
<evidence type="ECO:0000259" key="4">
    <source>
        <dbReference type="PROSITE" id="PS01124"/>
    </source>
</evidence>
<gene>
    <name evidence="5" type="ORF">SAMN05443663_104134</name>
</gene>
<dbReference type="EMBL" id="FQWC01000004">
    <property type="protein sequence ID" value="SHG86432.1"/>
    <property type="molecule type" value="Genomic_DNA"/>
</dbReference>
<name>A0A1M5NAE8_9FLAO</name>
<evidence type="ECO:0000256" key="3">
    <source>
        <dbReference type="ARBA" id="ARBA00023163"/>
    </source>
</evidence>
<dbReference type="Gene3D" id="1.10.10.60">
    <property type="entry name" value="Homeodomain-like"/>
    <property type="match status" value="1"/>
</dbReference>
<protein>
    <submittedName>
        <fullName evidence="5">AraC-like ligand binding domain-containing protein</fullName>
    </submittedName>
</protein>
<dbReference type="PANTHER" id="PTHR43280">
    <property type="entry name" value="ARAC-FAMILY TRANSCRIPTIONAL REGULATOR"/>
    <property type="match status" value="1"/>
</dbReference>
<dbReference type="SMART" id="SM00342">
    <property type="entry name" value="HTH_ARAC"/>
    <property type="match status" value="1"/>
</dbReference>
<feature type="domain" description="HTH araC/xylS-type" evidence="4">
    <location>
        <begin position="199"/>
        <end position="304"/>
    </location>
</feature>
<reference evidence="6" key="1">
    <citation type="submission" date="2016-11" db="EMBL/GenBank/DDBJ databases">
        <authorList>
            <person name="Varghese N."/>
            <person name="Submissions S."/>
        </authorList>
    </citation>
    <scope>NUCLEOTIDE SEQUENCE [LARGE SCALE GENOMIC DNA]</scope>
    <source>
        <strain evidence="6">DSM 17963</strain>
    </source>
</reference>